<keyword evidence="13" id="KW-0137">Centromere</keyword>
<feature type="region of interest" description="Disordered" evidence="17">
    <location>
        <begin position="36"/>
        <end position="106"/>
    </location>
</feature>
<evidence type="ECO:0000256" key="11">
    <source>
        <dbReference type="ARBA" id="ARBA00023242"/>
    </source>
</evidence>
<proteinExistence type="predicted"/>
<dbReference type="Bgee" id="ENSOANG00000013996">
    <property type="expression patterns" value="Expressed in fibroblast and 7 other cell types or tissues"/>
</dbReference>
<gene>
    <name evidence="19" type="primary">MIS18BP1</name>
</gene>
<evidence type="ECO:0000256" key="7">
    <source>
        <dbReference type="ARBA" id="ARBA00022618"/>
    </source>
</evidence>
<reference evidence="19" key="2">
    <citation type="submission" date="2025-08" db="UniProtKB">
        <authorList>
            <consortium name="Ensembl"/>
        </authorList>
    </citation>
    <scope>IDENTIFICATION</scope>
    <source>
        <strain evidence="19">Glennie</strain>
    </source>
</reference>
<feature type="region of interest" description="Disordered" evidence="17">
    <location>
        <begin position="691"/>
        <end position="720"/>
    </location>
</feature>
<dbReference type="InParanoid" id="F6PIQ1"/>
<keyword evidence="20" id="KW-1185">Reference proteome</keyword>
<keyword evidence="10" id="KW-0238">DNA-binding</keyword>
<dbReference type="InterPro" id="IPR009057">
    <property type="entry name" value="Homeodomain-like_sf"/>
</dbReference>
<reference evidence="19" key="3">
    <citation type="submission" date="2025-09" db="UniProtKB">
        <authorList>
            <consortium name="Ensembl"/>
        </authorList>
    </citation>
    <scope>IDENTIFICATION</scope>
    <source>
        <strain evidence="19">Glennie</strain>
    </source>
</reference>
<evidence type="ECO:0000256" key="12">
    <source>
        <dbReference type="ARBA" id="ARBA00023306"/>
    </source>
</evidence>
<organism evidence="19 20">
    <name type="scientific">Ornithorhynchus anatinus</name>
    <name type="common">Duckbill platypus</name>
    <dbReference type="NCBI Taxonomy" id="9258"/>
    <lineage>
        <taxon>Eukaryota</taxon>
        <taxon>Metazoa</taxon>
        <taxon>Chordata</taxon>
        <taxon>Craniata</taxon>
        <taxon>Vertebrata</taxon>
        <taxon>Euteleostomi</taxon>
        <taxon>Mammalia</taxon>
        <taxon>Monotremata</taxon>
        <taxon>Ornithorhynchidae</taxon>
        <taxon>Ornithorhynchus</taxon>
    </lineage>
</organism>
<evidence type="ECO:0000256" key="16">
    <source>
        <dbReference type="ARBA" id="ARBA00079617"/>
    </source>
</evidence>
<keyword evidence="6" id="KW-0597">Phosphoprotein</keyword>
<sequence>MKQEGYPCQFIRKFMFGFPENWKQYVEDFLQDLRNRQKKRKKGGRVQVQKQEAKDQGLGRGKSVEIEERTKVARQKIRSTTFDVDPEKSEKHSELSPVSHNPSKVSELRYSRVGRPLKSPLQFWRGEREICDHEMNVTLHEGGVDHLQSLETTGKMEKKKLSLARKKVKKEVKTNERMNKSHHRERTGALQQEGKEEIQPRQSQSQAEPSLSGVRENEWRSPCILLTPLHSKAVLSQKCMKYNLSRNTMRKISALTMASCNEESKGDKTDLSEAERTLEKSLENLCTNEDWADLIKNPPDSLKKKAKTTSPSRKEPGQKTGNLQRDLSKSSKLKRSKTPVVSRRKSSTRLLSTSSDSEVEQRSQKKAHPVAKPGQRDSNGSVASQRRSPRLAHRESLETAGDKKSTPVVQVKQEKAIFSSDWPVQKSLPRSKYSSGKAELKEVGKAWEPKSSDRFPPLNVEDDWTEEELQRFQSAFVSLPKHRNGFWLDVAMYVGTRSAEECQKKHMEDWQGNGLRPQATKKAVLDQQARNGDANKEPVRITARLGTLKRKQQMRDFLDQLPKDDHDDIFSASPLRARKVKLPVFSVKGDDEVLPLLSTDPATPSSASFPLATTPQCEHISPGMLGSINRNDCDKFVLRMQKDKKGSGGLTWGNVKKQKVGTDFTTPTSRRTGCRRTAVCTPRGADRSGVGKFFTCPTNSHSDEEEEEEDNYFSSSDSEE</sequence>
<evidence type="ECO:0000256" key="4">
    <source>
        <dbReference type="ARBA" id="ARBA00022454"/>
    </source>
</evidence>
<dbReference type="OMA" id="PAHHEND"/>
<feature type="compositionally biased region" description="Basic and acidic residues" evidence="17">
    <location>
        <begin position="51"/>
        <end position="71"/>
    </location>
</feature>
<dbReference type="Gene3D" id="1.10.10.60">
    <property type="entry name" value="Homeodomain-like"/>
    <property type="match status" value="1"/>
</dbReference>
<dbReference type="FunCoup" id="F6PIQ1">
    <property type="interactions" value="1613"/>
</dbReference>
<keyword evidence="5" id="KW-1017">Isopeptide bond</keyword>
<comment type="subunit">
    <text evidence="14">Interacts with SP1. Interacts with MIS18A. Identified in a complex containing MIS18A, OIP5/MIS18B, MIS18BP1, RBBP7 and RBBP4. Interacts with KAT7/HBO1. Interacts (via N-terminus) with FLNA (via N-terminus).</text>
</comment>
<evidence type="ECO:0000256" key="15">
    <source>
        <dbReference type="ARBA" id="ARBA00069467"/>
    </source>
</evidence>
<keyword evidence="8" id="KW-0498">Mitosis</keyword>
<dbReference type="GO" id="GO:0005634">
    <property type="term" value="C:nucleus"/>
    <property type="evidence" value="ECO:0007669"/>
    <property type="project" value="UniProtKB-SubCell"/>
</dbReference>
<feature type="compositionally biased region" description="Acidic residues" evidence="17">
    <location>
        <begin position="703"/>
        <end position="720"/>
    </location>
</feature>
<dbReference type="Ensembl" id="ENSOANT00000029416.3">
    <property type="protein sequence ID" value="ENSOANP00000025612.3"/>
    <property type="gene ID" value="ENSOANG00000013996.4"/>
</dbReference>
<dbReference type="HOGENOM" id="CLU_009019_1_0_1"/>
<evidence type="ECO:0000259" key="18">
    <source>
        <dbReference type="Pfam" id="PF09133"/>
    </source>
</evidence>
<dbReference type="eggNOG" id="ENOG502QRUS">
    <property type="taxonomic scope" value="Eukaryota"/>
</dbReference>
<evidence type="ECO:0000256" key="9">
    <source>
        <dbReference type="ARBA" id="ARBA00022843"/>
    </source>
</evidence>
<dbReference type="InterPro" id="IPR015216">
    <property type="entry name" value="SANTA"/>
</dbReference>
<evidence type="ECO:0000256" key="17">
    <source>
        <dbReference type="SAM" id="MobiDB-lite"/>
    </source>
</evidence>
<feature type="compositionally biased region" description="Basic and acidic residues" evidence="17">
    <location>
        <begin position="85"/>
        <end position="94"/>
    </location>
</feature>
<evidence type="ECO:0000313" key="19">
    <source>
        <dbReference type="Ensembl" id="ENSOANP00000025612.3"/>
    </source>
</evidence>
<evidence type="ECO:0000256" key="6">
    <source>
        <dbReference type="ARBA" id="ARBA00022553"/>
    </source>
</evidence>
<feature type="compositionally biased region" description="Polar residues" evidence="17">
    <location>
        <begin position="376"/>
        <end position="386"/>
    </location>
</feature>
<dbReference type="CDD" id="cd00167">
    <property type="entry name" value="SANT"/>
    <property type="match status" value="1"/>
</dbReference>
<feature type="region of interest" description="Disordered" evidence="17">
    <location>
        <begin position="155"/>
        <end position="214"/>
    </location>
</feature>
<feature type="compositionally biased region" description="Basic residues" evidence="17">
    <location>
        <begin position="161"/>
        <end position="170"/>
    </location>
</feature>
<dbReference type="SUPFAM" id="SSF46689">
    <property type="entry name" value="Homeodomain-like"/>
    <property type="match status" value="1"/>
</dbReference>
<feature type="region of interest" description="Disordered" evidence="17">
    <location>
        <begin position="292"/>
        <end position="410"/>
    </location>
</feature>
<feature type="domain" description="SANTA" evidence="18">
    <location>
        <begin position="1"/>
        <end position="25"/>
    </location>
</feature>
<feature type="compositionally biased region" description="Polar residues" evidence="17">
    <location>
        <begin position="200"/>
        <end position="209"/>
    </location>
</feature>
<keyword evidence="4" id="KW-0158">Chromosome</keyword>
<dbReference type="Proteomes" id="UP000002279">
    <property type="component" value="Chromosome 14"/>
</dbReference>
<evidence type="ECO:0000256" key="10">
    <source>
        <dbReference type="ARBA" id="ARBA00023125"/>
    </source>
</evidence>
<dbReference type="STRING" id="9258.ENSOANP00000025612"/>
<evidence type="ECO:0000256" key="3">
    <source>
        <dbReference type="ARBA" id="ARBA00004584"/>
    </source>
</evidence>
<dbReference type="InterPro" id="IPR001005">
    <property type="entry name" value="SANT/Myb"/>
</dbReference>
<evidence type="ECO:0000256" key="2">
    <source>
        <dbReference type="ARBA" id="ARBA00004123"/>
    </source>
</evidence>
<dbReference type="FunFam" id="1.10.10.60:FF:000273">
    <property type="entry name" value="MIS18 binding protein 1"/>
    <property type="match status" value="1"/>
</dbReference>
<keyword evidence="9" id="KW-0832">Ubl conjugation</keyword>
<dbReference type="PANTHER" id="PTHR16124">
    <property type="entry name" value="MIS18-BINDING PROTEIN 1"/>
    <property type="match status" value="1"/>
</dbReference>
<dbReference type="Pfam" id="PF09133">
    <property type="entry name" value="SANTA"/>
    <property type="match status" value="1"/>
</dbReference>
<dbReference type="GO" id="GO:0003677">
    <property type="term" value="F:DNA binding"/>
    <property type="evidence" value="ECO:0007669"/>
    <property type="project" value="UniProtKB-KW"/>
</dbReference>
<reference evidence="19 20" key="1">
    <citation type="journal article" date="2008" name="Nature">
        <title>Genome analysis of the platypus reveals unique signatures of evolution.</title>
        <authorList>
            <person name="Warren W.C."/>
            <person name="Hillier L.W."/>
            <person name="Marshall Graves J.A."/>
            <person name="Birney E."/>
            <person name="Ponting C.P."/>
            <person name="Grutzner F."/>
            <person name="Belov K."/>
            <person name="Miller W."/>
            <person name="Clarke L."/>
            <person name="Chinwalla A.T."/>
            <person name="Yang S.P."/>
            <person name="Heger A."/>
            <person name="Locke D.P."/>
            <person name="Miethke P."/>
            <person name="Waters P.D."/>
            <person name="Veyrunes F."/>
            <person name="Fulton L."/>
            <person name="Fulton B."/>
            <person name="Graves T."/>
            <person name="Wallis J."/>
            <person name="Puente X.S."/>
            <person name="Lopez-Otin C."/>
            <person name="Ordonez G.R."/>
            <person name="Eichler E.E."/>
            <person name="Chen L."/>
            <person name="Cheng Z."/>
            <person name="Deakin J.E."/>
            <person name="Alsop A."/>
            <person name="Thompson K."/>
            <person name="Kirby P."/>
            <person name="Papenfuss A.T."/>
            <person name="Wakefield M.J."/>
            <person name="Olender T."/>
            <person name="Lancet D."/>
            <person name="Huttley G.A."/>
            <person name="Smit A.F."/>
            <person name="Pask A."/>
            <person name="Temple-Smith P."/>
            <person name="Batzer M.A."/>
            <person name="Walker J.A."/>
            <person name="Konkel M.K."/>
            <person name="Harris R.S."/>
            <person name="Whittington C.M."/>
            <person name="Wong E.S."/>
            <person name="Gemmell N.J."/>
            <person name="Buschiazzo E."/>
            <person name="Vargas Jentzsch I.M."/>
            <person name="Merkel A."/>
            <person name="Schmitz J."/>
            <person name="Zemann A."/>
            <person name="Churakov G."/>
            <person name="Kriegs J.O."/>
            <person name="Brosius J."/>
            <person name="Murchison E.P."/>
            <person name="Sachidanandam R."/>
            <person name="Smith C."/>
            <person name="Hannon G.J."/>
            <person name="Tsend-Ayush E."/>
            <person name="McMillan D."/>
            <person name="Attenborough R."/>
            <person name="Rens W."/>
            <person name="Ferguson-Smith M."/>
            <person name="Lefevre C.M."/>
            <person name="Sharp J.A."/>
            <person name="Nicholas K.R."/>
            <person name="Ray D.A."/>
            <person name="Kube M."/>
            <person name="Reinhardt R."/>
            <person name="Pringle T.H."/>
            <person name="Taylor J."/>
            <person name="Jones R.C."/>
            <person name="Nixon B."/>
            <person name="Dacheux J.L."/>
            <person name="Niwa H."/>
            <person name="Sekita Y."/>
            <person name="Huang X."/>
            <person name="Stark A."/>
            <person name="Kheradpour P."/>
            <person name="Kellis M."/>
            <person name="Flicek P."/>
            <person name="Chen Y."/>
            <person name="Webber C."/>
            <person name="Hardison R."/>
            <person name="Nelson J."/>
            <person name="Hallsworth-Pepin K."/>
            <person name="Delehaunty K."/>
            <person name="Markovic C."/>
            <person name="Minx P."/>
            <person name="Feng Y."/>
            <person name="Kremitzki C."/>
            <person name="Mitreva M."/>
            <person name="Glasscock J."/>
            <person name="Wylie T."/>
            <person name="Wohldmann P."/>
            <person name="Thiru P."/>
            <person name="Nhan M.N."/>
            <person name="Pohl C.S."/>
            <person name="Smith S.M."/>
            <person name="Hou S."/>
            <person name="Nefedov M."/>
            <person name="de Jong P.J."/>
            <person name="Renfree M.B."/>
            <person name="Mardis E.R."/>
            <person name="Wilson R.K."/>
        </authorList>
    </citation>
    <scope>NUCLEOTIDE SEQUENCE [LARGE SCALE GENOMIC DNA]</scope>
    <source>
        <strain evidence="19 20">Glennie</strain>
    </source>
</reference>
<comment type="subcellular location">
    <subcellularLocation>
        <location evidence="3">Chromosome</location>
        <location evidence="3">Centromere</location>
    </subcellularLocation>
    <subcellularLocation>
        <location evidence="2">Nucleus</location>
    </subcellularLocation>
</comment>
<evidence type="ECO:0000256" key="5">
    <source>
        <dbReference type="ARBA" id="ARBA00022499"/>
    </source>
</evidence>
<feature type="compositionally biased region" description="Basic and acidic residues" evidence="17">
    <location>
        <begin position="392"/>
        <end position="405"/>
    </location>
</feature>
<keyword evidence="7" id="KW-0132">Cell division</keyword>
<evidence type="ECO:0000256" key="14">
    <source>
        <dbReference type="ARBA" id="ARBA00063953"/>
    </source>
</evidence>
<evidence type="ECO:0000313" key="20">
    <source>
        <dbReference type="Proteomes" id="UP000002279"/>
    </source>
</evidence>
<dbReference type="InterPro" id="IPR039110">
    <property type="entry name" value="KNL2-like"/>
</dbReference>
<feature type="compositionally biased region" description="Basic residues" evidence="17">
    <location>
        <begin position="331"/>
        <end position="347"/>
    </location>
</feature>
<dbReference type="GO" id="GO:0000775">
    <property type="term" value="C:chromosome, centromeric region"/>
    <property type="evidence" value="ECO:0000318"/>
    <property type="project" value="GO_Central"/>
</dbReference>
<evidence type="ECO:0000256" key="8">
    <source>
        <dbReference type="ARBA" id="ARBA00022776"/>
    </source>
</evidence>
<evidence type="ECO:0000256" key="1">
    <source>
        <dbReference type="ARBA" id="ARBA00003694"/>
    </source>
</evidence>
<name>F6PIQ1_ORNAN</name>
<dbReference type="GeneTree" id="ENSGT00390000007395"/>
<dbReference type="PANTHER" id="PTHR16124:SF3">
    <property type="entry name" value="MIS18-BINDING PROTEIN 1"/>
    <property type="match status" value="1"/>
</dbReference>
<protein>
    <recommendedName>
        <fullName evidence="15">Mis18-binding protein 1</fullName>
    </recommendedName>
    <alternativeName>
        <fullName evidence="16">Kinetochore-associated protein KNL-2 homolog</fullName>
    </alternativeName>
</protein>
<keyword evidence="12" id="KW-0131">Cell cycle</keyword>
<comment type="function">
    <text evidence="1">Required for recruitment of CENPA to centromeres and normal chromosome segregation during mitosis.</text>
</comment>
<dbReference type="AlphaFoldDB" id="F6PIQ1"/>
<accession>F6PIQ1</accession>
<keyword evidence="11" id="KW-0539">Nucleus</keyword>
<evidence type="ECO:0000256" key="13">
    <source>
        <dbReference type="ARBA" id="ARBA00023328"/>
    </source>
</evidence>
<dbReference type="GO" id="GO:0051301">
    <property type="term" value="P:cell division"/>
    <property type="evidence" value="ECO:0007669"/>
    <property type="project" value="UniProtKB-KW"/>
</dbReference>